<keyword evidence="3" id="KW-1185">Reference proteome</keyword>
<reference evidence="2 3" key="1">
    <citation type="journal article" date="2019" name="Commun. Biol.">
        <title>The bagworm genome reveals a unique fibroin gene that provides high tensile strength.</title>
        <authorList>
            <person name="Kono N."/>
            <person name="Nakamura H."/>
            <person name="Ohtoshi R."/>
            <person name="Tomita M."/>
            <person name="Numata K."/>
            <person name="Arakawa K."/>
        </authorList>
    </citation>
    <scope>NUCLEOTIDE SEQUENCE [LARGE SCALE GENOMIC DNA]</scope>
</reference>
<dbReference type="Proteomes" id="UP000299102">
    <property type="component" value="Unassembled WGS sequence"/>
</dbReference>
<dbReference type="AlphaFoldDB" id="A0A4C1TVA5"/>
<name>A0A4C1TVA5_EUMVA</name>
<feature type="region of interest" description="Disordered" evidence="1">
    <location>
        <begin position="196"/>
        <end position="217"/>
    </location>
</feature>
<gene>
    <name evidence="2" type="ORF">EVAR_16891_1</name>
</gene>
<protein>
    <submittedName>
        <fullName evidence="2">Uncharacterized protein</fullName>
    </submittedName>
</protein>
<comment type="caution">
    <text evidence="2">The sequence shown here is derived from an EMBL/GenBank/DDBJ whole genome shotgun (WGS) entry which is preliminary data.</text>
</comment>
<organism evidence="2 3">
    <name type="scientific">Eumeta variegata</name>
    <name type="common">Bagworm moth</name>
    <name type="synonym">Eumeta japonica</name>
    <dbReference type="NCBI Taxonomy" id="151549"/>
    <lineage>
        <taxon>Eukaryota</taxon>
        <taxon>Metazoa</taxon>
        <taxon>Ecdysozoa</taxon>
        <taxon>Arthropoda</taxon>
        <taxon>Hexapoda</taxon>
        <taxon>Insecta</taxon>
        <taxon>Pterygota</taxon>
        <taxon>Neoptera</taxon>
        <taxon>Endopterygota</taxon>
        <taxon>Lepidoptera</taxon>
        <taxon>Glossata</taxon>
        <taxon>Ditrysia</taxon>
        <taxon>Tineoidea</taxon>
        <taxon>Psychidae</taxon>
        <taxon>Oiketicinae</taxon>
        <taxon>Eumeta</taxon>
    </lineage>
</organism>
<sequence length="256" mass="28222">MQGQTLPVTVVDFSTSVYKPSCSRRKHPHDGKPPTADGGRSAPPDSGAHYGAARKRCQKIAWLTVRQPLTTPLDLRLAWELFKCGPLKWGHHHWTVGVVSPTRRHPDMRQHKPSVPHLHPQEKGCGRSANELTYLENTEETETDENLRVQDEGFMVDALTLPHQTVSLFLVKFCLSNVRTLHNLLDAVITDGRTPLANSATSRRRQPESRRRPGSGLCNVQSNHCRTIIGVDTRAAPTATACAGAALWAAGGKHMS</sequence>
<proteinExistence type="predicted"/>
<evidence type="ECO:0000313" key="2">
    <source>
        <dbReference type="EMBL" id="GBP17949.1"/>
    </source>
</evidence>
<accession>A0A4C1TVA5</accession>
<evidence type="ECO:0000313" key="3">
    <source>
        <dbReference type="Proteomes" id="UP000299102"/>
    </source>
</evidence>
<feature type="region of interest" description="Disordered" evidence="1">
    <location>
        <begin position="103"/>
        <end position="125"/>
    </location>
</feature>
<evidence type="ECO:0000256" key="1">
    <source>
        <dbReference type="SAM" id="MobiDB-lite"/>
    </source>
</evidence>
<feature type="region of interest" description="Disordered" evidence="1">
    <location>
        <begin position="20"/>
        <end position="51"/>
    </location>
</feature>
<dbReference type="EMBL" id="BGZK01000092">
    <property type="protein sequence ID" value="GBP17949.1"/>
    <property type="molecule type" value="Genomic_DNA"/>
</dbReference>